<reference evidence="5 6" key="1">
    <citation type="submission" date="2022-05" db="EMBL/GenBank/DDBJ databases">
        <authorList>
            <consortium name="Genoscope - CEA"/>
            <person name="William W."/>
        </authorList>
    </citation>
    <scope>NUCLEOTIDE SEQUENCE [LARGE SCALE GENOMIC DNA]</scope>
</reference>
<dbReference type="Pfam" id="PF00092">
    <property type="entry name" value="VWA"/>
    <property type="match status" value="6"/>
</dbReference>
<dbReference type="EMBL" id="CALNXJ010000020">
    <property type="protein sequence ID" value="CAH3124563.1"/>
    <property type="molecule type" value="Genomic_DNA"/>
</dbReference>
<dbReference type="GO" id="GO:0005576">
    <property type="term" value="C:extracellular region"/>
    <property type="evidence" value="ECO:0007669"/>
    <property type="project" value="InterPro"/>
</dbReference>
<feature type="domain" description="WAP" evidence="4">
    <location>
        <begin position="1346"/>
        <end position="1396"/>
    </location>
</feature>
<dbReference type="CDD" id="cd00199">
    <property type="entry name" value="WAP"/>
    <property type="match status" value="3"/>
</dbReference>
<dbReference type="Proteomes" id="UP001159428">
    <property type="component" value="Unassembled WGS sequence"/>
</dbReference>
<dbReference type="InterPro" id="IPR008197">
    <property type="entry name" value="WAP_dom"/>
</dbReference>
<dbReference type="PRINTS" id="PR01705">
    <property type="entry name" value="TSP1REPEAT"/>
</dbReference>
<dbReference type="PANTHER" id="PTHR24020:SF20">
    <property type="entry name" value="PH DOMAIN-CONTAINING PROTEIN"/>
    <property type="match status" value="1"/>
</dbReference>
<dbReference type="Gene3D" id="3.40.50.410">
    <property type="entry name" value="von Willebrand factor, type A domain"/>
    <property type="match status" value="6"/>
</dbReference>
<feature type="domain" description="VWFA" evidence="3">
    <location>
        <begin position="80"/>
        <end position="253"/>
    </location>
</feature>
<dbReference type="Gene3D" id="2.20.100.10">
    <property type="entry name" value="Thrombospondin type-1 (TSP1) repeat"/>
    <property type="match status" value="3"/>
</dbReference>
<dbReference type="InterPro" id="IPR036383">
    <property type="entry name" value="TSP1_rpt_sf"/>
</dbReference>
<dbReference type="Gene3D" id="4.10.75.10">
    <property type="entry name" value="Elafin-like"/>
    <property type="match status" value="1"/>
</dbReference>
<feature type="region of interest" description="Disordered" evidence="2">
    <location>
        <begin position="1071"/>
        <end position="1095"/>
    </location>
</feature>
<dbReference type="SMART" id="SM00217">
    <property type="entry name" value="WAP"/>
    <property type="match status" value="3"/>
</dbReference>
<dbReference type="GO" id="GO:0030414">
    <property type="term" value="F:peptidase inhibitor activity"/>
    <property type="evidence" value="ECO:0007669"/>
    <property type="project" value="InterPro"/>
</dbReference>
<sequence length="1609" mass="177292">MQIKFNFLALNQCSCNLSNGPRFPSWWQTPFVEVHTFSTNQYKTRRATSYSRTTNCVLYILNYLTTSCKLQRYGDSPSMDIVFILDTSNRVTQSDLEKQKEFVKLMAQRFDVSPFASHAAVFSYGDKTILIGGLYDHVRGKRFEDNVDSVTLIGGKRNIQEALKEATNYLAIFGRQNASNVVFLITYGRQSPELGSQRLQEIVQNVRDTDAILYVIGVGVAADDQQLGLIVESTTDFFEIPRSGDLKLNVPSIVYYTVSRAESKTPEDYKAEVIFVMDSSSLVGQVNYRNQKDFIKGLARALNHSPNYTQSAVIIYDTFPEFAIRMGAYPEIGPFSHTVDKLRYLGGLSGGLDWALRFAPRGFSQDKPDVPKIIVLIATTDSQNPANIDSLSATLRRQDINITVLGIGSESNFPNIRRLVARPEDFLTPKASEYLPSYVPTVVSTILSGSANLTTDGGWGPWNEWSKCSRTCGTGLRIRERRCDSPRPQNGGERCQGPTQQLRNCKIEACPVAVTTPAPIQTTPRSTVHGGWGPWSGWSRCSRTCGKGSQIQERKCDSPKPQNGGRQCQGLSQQSRECKIRDCPVHGGWSPWDKWSRCTKTCGTGLQTQKRRCDSPRPTSGGRQCEGPSQQTRACSIRSCEDPEGYCPPYSPTKRCPGLVQDECTCDSDCNDVGDYKCCFDGCRRMCRSTAAQVCTASVDIIYLMDSSGSAGDFEKQRDFVRDLARIFSLGASRAAVVTYDDKATARINFDDFDSTFEFANAIDRISQIQTQGGSRIDLALKKTLDMFKSARINVPKVLIALTNGSHTEDSTALNQPVQLLRDQNVRIFAVGIGSNVDINKLKSLVESDADAFLVDSFVDLLRKSQTFADNTCSQISNSTKCVQGVDIAFLMDSSESITDEDFEREKIAVKEIAGLFLSASPDSRVGVIMYSGRPELMVDFRSQNSISEFESAVDDLTHKRSMTRIDSALRFAAQTLFLNPRRSVSSVAVVMTDGIQTPGPGVEPLDTAVLPLREKGVRVLAVGVGPRVDRSELEDLVTSQDDVFKMSSFQELLNKSAELLEVVCPQPPGAINKTTAPNTTRATTTSTPIMTTPTTAEPVRCDKLLDVVFVMDSSRSIDEPQYRQEKDFVKRLADIFKIGAGSRAAVIIYSDETQLEITFDQYSNLSSFLSAVESLPYLQRRTRIDKALTMTAQVLEQARPGFPKVVIVMTDGRQTRDPDALDLNVAAKPIHDQGVRVLVVGIGPEISDDELRLIARDSSYVFKVETFENLKKATQDVASTACINPTVTQAPKPKPGTCPFYPIRIRCAVTTNACLTDNECPGNLKCCYDNCRSICTLPDYEETTTPSFIGYCPAPTNPPDGVCPSGRSSCFVNDDCSYGYKCCLDGCGFSCQPAVDGPTTAPPPQCSESFDLVFAMDSSGSIGKDNYQKEKNFINGLANKLVVGPRNVHLGLIVFSDSSIVWLNFGTPTSTNYSSFSEAAVDNAPYLRGRTRIDSALQTAGDVFPEGRQNQEPQVLILITDGRQSNDPGSVPLKTAVQPLRDQGVKIIIVGIGEDVDEIELKSIVENADDELFLVGSFLELEPLLRNKKLNDAICLQTIGGRRQRNFS</sequence>
<evidence type="ECO:0000313" key="5">
    <source>
        <dbReference type="EMBL" id="CAH3124563.1"/>
    </source>
</evidence>
<dbReference type="InterPro" id="IPR036465">
    <property type="entry name" value="vWFA_dom_sf"/>
</dbReference>
<evidence type="ECO:0000259" key="3">
    <source>
        <dbReference type="PROSITE" id="PS50234"/>
    </source>
</evidence>
<comment type="caution">
    <text evidence="5">The sequence shown here is derived from an EMBL/GenBank/DDBJ whole genome shotgun (WGS) entry which is preliminary data.</text>
</comment>
<dbReference type="PROSITE" id="PS51390">
    <property type="entry name" value="WAP"/>
    <property type="match status" value="3"/>
</dbReference>
<dbReference type="InterPro" id="IPR036645">
    <property type="entry name" value="Elafin-like_sf"/>
</dbReference>
<evidence type="ECO:0000259" key="4">
    <source>
        <dbReference type="PROSITE" id="PS51390"/>
    </source>
</evidence>
<accession>A0AAU9WTF4</accession>
<dbReference type="Pfam" id="PF00095">
    <property type="entry name" value="WAP"/>
    <property type="match status" value="2"/>
</dbReference>
<keyword evidence="6" id="KW-1185">Reference proteome</keyword>
<dbReference type="SUPFAM" id="SSF57256">
    <property type="entry name" value="Elafin-like"/>
    <property type="match status" value="1"/>
</dbReference>
<dbReference type="SUPFAM" id="SSF82895">
    <property type="entry name" value="TSP-1 type 1 repeat"/>
    <property type="match status" value="3"/>
</dbReference>
<dbReference type="FunFam" id="2.20.100.10:FF:000001">
    <property type="entry name" value="semaphorin-5A isoform X1"/>
    <property type="match status" value="3"/>
</dbReference>
<dbReference type="PANTHER" id="PTHR24020">
    <property type="entry name" value="COLLAGEN ALPHA"/>
    <property type="match status" value="1"/>
</dbReference>
<feature type="domain" description="VWFA" evidence="3">
    <location>
        <begin position="700"/>
        <end position="872"/>
    </location>
</feature>
<feature type="domain" description="VWFA" evidence="3">
    <location>
        <begin position="1107"/>
        <end position="1278"/>
    </location>
</feature>
<evidence type="ECO:0000256" key="1">
    <source>
        <dbReference type="ARBA" id="ARBA00023157"/>
    </source>
</evidence>
<dbReference type="InterPro" id="IPR000884">
    <property type="entry name" value="TSP1_rpt"/>
</dbReference>
<gene>
    <name evidence="5" type="ORF">PMEA_00011347</name>
</gene>
<keyword evidence="1" id="KW-1015">Disulfide bond</keyword>
<feature type="compositionally biased region" description="Low complexity" evidence="2">
    <location>
        <begin position="1075"/>
        <end position="1095"/>
    </location>
</feature>
<dbReference type="InterPro" id="IPR002035">
    <property type="entry name" value="VWF_A"/>
</dbReference>
<protein>
    <submittedName>
        <fullName evidence="5">Uncharacterized protein</fullName>
    </submittedName>
</protein>
<dbReference type="InterPro" id="IPR050525">
    <property type="entry name" value="ECM_Assembly_Org"/>
</dbReference>
<dbReference type="SMART" id="SM00327">
    <property type="entry name" value="VWA"/>
    <property type="match status" value="6"/>
</dbReference>
<feature type="region of interest" description="Disordered" evidence="2">
    <location>
        <begin position="608"/>
        <end position="629"/>
    </location>
</feature>
<feature type="domain" description="VWFA" evidence="3">
    <location>
        <begin position="272"/>
        <end position="446"/>
    </location>
</feature>
<feature type="domain" description="WAP" evidence="4">
    <location>
        <begin position="639"/>
        <end position="691"/>
    </location>
</feature>
<dbReference type="PROSITE" id="PS50234">
    <property type="entry name" value="VWFA"/>
    <property type="match status" value="6"/>
</dbReference>
<dbReference type="PROSITE" id="PS50092">
    <property type="entry name" value="TSP1"/>
    <property type="match status" value="3"/>
</dbReference>
<dbReference type="Pfam" id="PF00090">
    <property type="entry name" value="TSP_1"/>
    <property type="match status" value="3"/>
</dbReference>
<feature type="domain" description="VWFA" evidence="3">
    <location>
        <begin position="887"/>
        <end position="1064"/>
    </location>
</feature>
<proteinExistence type="predicted"/>
<dbReference type="CDD" id="cd01450">
    <property type="entry name" value="vWFA_subfamily_ECM"/>
    <property type="match status" value="6"/>
</dbReference>
<name>A0AAU9WTF4_9CNID</name>
<dbReference type="PRINTS" id="PR00453">
    <property type="entry name" value="VWFADOMAIN"/>
</dbReference>
<evidence type="ECO:0000313" key="6">
    <source>
        <dbReference type="Proteomes" id="UP001159428"/>
    </source>
</evidence>
<dbReference type="SUPFAM" id="SSF53300">
    <property type="entry name" value="vWA-like"/>
    <property type="match status" value="6"/>
</dbReference>
<feature type="compositionally biased region" description="Polar residues" evidence="2">
    <location>
        <begin position="617"/>
        <end position="629"/>
    </location>
</feature>
<dbReference type="SMART" id="SM00209">
    <property type="entry name" value="TSP1"/>
    <property type="match status" value="3"/>
</dbReference>
<evidence type="ECO:0000256" key="2">
    <source>
        <dbReference type="SAM" id="MobiDB-lite"/>
    </source>
</evidence>
<organism evidence="5 6">
    <name type="scientific">Pocillopora meandrina</name>
    <dbReference type="NCBI Taxonomy" id="46732"/>
    <lineage>
        <taxon>Eukaryota</taxon>
        <taxon>Metazoa</taxon>
        <taxon>Cnidaria</taxon>
        <taxon>Anthozoa</taxon>
        <taxon>Hexacorallia</taxon>
        <taxon>Scleractinia</taxon>
        <taxon>Astrocoeniina</taxon>
        <taxon>Pocilloporidae</taxon>
        <taxon>Pocillopora</taxon>
    </lineage>
</organism>
<feature type="domain" description="VWFA" evidence="3">
    <location>
        <begin position="1412"/>
        <end position="1595"/>
    </location>
</feature>
<feature type="domain" description="WAP" evidence="4">
    <location>
        <begin position="1292"/>
        <end position="1340"/>
    </location>
</feature>